<proteinExistence type="predicted"/>
<evidence type="ECO:0000313" key="2">
    <source>
        <dbReference type="EMBL" id="KAK3339691.1"/>
    </source>
</evidence>
<dbReference type="InterPro" id="IPR025676">
    <property type="entry name" value="Clr5_dom"/>
</dbReference>
<dbReference type="EMBL" id="JAUIQD010000009">
    <property type="protein sequence ID" value="KAK3339691.1"/>
    <property type="molecule type" value="Genomic_DNA"/>
</dbReference>
<accession>A0AAJ0M7I6</accession>
<protein>
    <submittedName>
        <fullName evidence="2">Clr5 domain-containing protein</fullName>
    </submittedName>
</protein>
<dbReference type="PANTHER" id="PTHR38788">
    <property type="entry name" value="CLR5 DOMAIN-CONTAINING PROTEIN"/>
    <property type="match status" value="1"/>
</dbReference>
<dbReference type="AlphaFoldDB" id="A0AAJ0M7I6"/>
<gene>
    <name evidence="2" type="ORF">B0T25DRAFT_361727</name>
</gene>
<evidence type="ECO:0000259" key="1">
    <source>
        <dbReference type="Pfam" id="PF14420"/>
    </source>
</evidence>
<reference evidence="2" key="1">
    <citation type="journal article" date="2023" name="Mol. Phylogenet. Evol.">
        <title>Genome-scale phylogeny and comparative genomics of the fungal order Sordariales.</title>
        <authorList>
            <person name="Hensen N."/>
            <person name="Bonometti L."/>
            <person name="Westerberg I."/>
            <person name="Brannstrom I.O."/>
            <person name="Guillou S."/>
            <person name="Cros-Aarteil S."/>
            <person name="Calhoun S."/>
            <person name="Haridas S."/>
            <person name="Kuo A."/>
            <person name="Mondo S."/>
            <person name="Pangilinan J."/>
            <person name="Riley R."/>
            <person name="LaButti K."/>
            <person name="Andreopoulos B."/>
            <person name="Lipzen A."/>
            <person name="Chen C."/>
            <person name="Yan M."/>
            <person name="Daum C."/>
            <person name="Ng V."/>
            <person name="Clum A."/>
            <person name="Steindorff A."/>
            <person name="Ohm R.A."/>
            <person name="Martin F."/>
            <person name="Silar P."/>
            <person name="Natvig D.O."/>
            <person name="Lalanne C."/>
            <person name="Gautier V."/>
            <person name="Ament-Velasquez S.L."/>
            <person name="Kruys A."/>
            <person name="Hutchinson M.I."/>
            <person name="Powell A.J."/>
            <person name="Barry K."/>
            <person name="Miller A.N."/>
            <person name="Grigoriev I.V."/>
            <person name="Debuchy R."/>
            <person name="Gladieux P."/>
            <person name="Hiltunen Thoren M."/>
            <person name="Johannesson H."/>
        </authorList>
    </citation>
    <scope>NUCLEOTIDE SEQUENCE</scope>
    <source>
        <strain evidence="2">CBS 955.72</strain>
    </source>
</reference>
<name>A0AAJ0M7I6_9PEZI</name>
<dbReference type="Proteomes" id="UP001275084">
    <property type="component" value="Unassembled WGS sequence"/>
</dbReference>
<keyword evidence="3" id="KW-1185">Reference proteome</keyword>
<dbReference type="Pfam" id="PF14420">
    <property type="entry name" value="Clr5"/>
    <property type="match status" value="1"/>
</dbReference>
<dbReference type="PANTHER" id="PTHR38788:SF3">
    <property type="entry name" value="CLR5 DOMAIN-CONTAINING PROTEIN"/>
    <property type="match status" value="1"/>
</dbReference>
<organism evidence="2 3">
    <name type="scientific">Lasiosphaeria hispida</name>
    <dbReference type="NCBI Taxonomy" id="260671"/>
    <lineage>
        <taxon>Eukaryota</taxon>
        <taxon>Fungi</taxon>
        <taxon>Dikarya</taxon>
        <taxon>Ascomycota</taxon>
        <taxon>Pezizomycotina</taxon>
        <taxon>Sordariomycetes</taxon>
        <taxon>Sordariomycetidae</taxon>
        <taxon>Sordariales</taxon>
        <taxon>Lasiosphaeriaceae</taxon>
        <taxon>Lasiosphaeria</taxon>
    </lineage>
</organism>
<feature type="domain" description="Clr5" evidence="1">
    <location>
        <begin position="18"/>
        <end position="70"/>
    </location>
</feature>
<sequence length="162" mass="19291">MEQLVAQEDPRRIQPARDEDWEPFKEAITQLYWTEEGRLREVMNIMQAVHNFCATEKQYRTRFKKWNLEKNINSKRMKAMVGIQKRRQENGKGTEFSFHGRPVPQEKIDRWQKRQKSAEELRRPLALNMGHLRLSPSLTFPLIWCKVHPVPTAYGTSCRLLV</sequence>
<reference evidence="2" key="2">
    <citation type="submission" date="2023-06" db="EMBL/GenBank/DDBJ databases">
        <authorList>
            <consortium name="Lawrence Berkeley National Laboratory"/>
            <person name="Haridas S."/>
            <person name="Hensen N."/>
            <person name="Bonometti L."/>
            <person name="Westerberg I."/>
            <person name="Brannstrom I.O."/>
            <person name="Guillou S."/>
            <person name="Cros-Aarteil S."/>
            <person name="Calhoun S."/>
            <person name="Kuo A."/>
            <person name="Mondo S."/>
            <person name="Pangilinan J."/>
            <person name="Riley R."/>
            <person name="Labutti K."/>
            <person name="Andreopoulos B."/>
            <person name="Lipzen A."/>
            <person name="Chen C."/>
            <person name="Yanf M."/>
            <person name="Daum C."/>
            <person name="Ng V."/>
            <person name="Clum A."/>
            <person name="Steindorff A."/>
            <person name="Ohm R."/>
            <person name="Martin F."/>
            <person name="Silar P."/>
            <person name="Natvig D."/>
            <person name="Lalanne C."/>
            <person name="Gautier V."/>
            <person name="Ament-Velasquez S.L."/>
            <person name="Kruys A."/>
            <person name="Hutchinson M.I."/>
            <person name="Powell A.J."/>
            <person name="Barry K."/>
            <person name="Miller A.N."/>
            <person name="Grigoriev I.V."/>
            <person name="Debuchy R."/>
            <person name="Gladieux P."/>
            <person name="Thoren M.H."/>
            <person name="Johannesson H."/>
        </authorList>
    </citation>
    <scope>NUCLEOTIDE SEQUENCE</scope>
    <source>
        <strain evidence="2">CBS 955.72</strain>
    </source>
</reference>
<comment type="caution">
    <text evidence="2">The sequence shown here is derived from an EMBL/GenBank/DDBJ whole genome shotgun (WGS) entry which is preliminary data.</text>
</comment>
<evidence type="ECO:0000313" key="3">
    <source>
        <dbReference type="Proteomes" id="UP001275084"/>
    </source>
</evidence>